<dbReference type="Pfam" id="PF14659">
    <property type="entry name" value="Phage_int_SAM_3"/>
    <property type="match status" value="1"/>
</dbReference>
<dbReference type="Pfam" id="PF00589">
    <property type="entry name" value="Phage_integrase"/>
    <property type="match status" value="1"/>
</dbReference>
<dbReference type="InterPro" id="IPR044068">
    <property type="entry name" value="CB"/>
</dbReference>
<evidence type="ECO:0000256" key="2">
    <source>
        <dbReference type="ARBA" id="ARBA00022908"/>
    </source>
</evidence>
<feature type="domain" description="Core-binding (CB)" evidence="7">
    <location>
        <begin position="60"/>
        <end position="137"/>
    </location>
</feature>
<feature type="domain" description="Tyr recombinase" evidence="6">
    <location>
        <begin position="163"/>
        <end position="351"/>
    </location>
</feature>
<dbReference type="InterPro" id="IPR002104">
    <property type="entry name" value="Integrase_catalytic"/>
</dbReference>
<evidence type="ECO:0000256" key="3">
    <source>
        <dbReference type="ARBA" id="ARBA00023125"/>
    </source>
</evidence>
<evidence type="ECO:0000256" key="5">
    <source>
        <dbReference type="PROSITE-ProRule" id="PRU01248"/>
    </source>
</evidence>
<dbReference type="GO" id="GO:0003677">
    <property type="term" value="F:DNA binding"/>
    <property type="evidence" value="ECO:0007669"/>
    <property type="project" value="UniProtKB-UniRule"/>
</dbReference>
<comment type="similarity">
    <text evidence="1">Belongs to the 'phage' integrase family.</text>
</comment>
<reference evidence="8 9" key="1">
    <citation type="journal article" date="2014" name="Genome Announc.">
        <title>Draft Genome Sequence of Lactobacillus plantarum CMPG5300, a Human Vaginal Isolate.</title>
        <authorList>
            <person name="Malik S."/>
            <person name="Siezen R.J."/>
            <person name="Renckens B."/>
            <person name="Vaneechoutte M."/>
            <person name="Vanderleyden J."/>
            <person name="Lebeer S."/>
        </authorList>
    </citation>
    <scope>NUCLEOTIDE SEQUENCE [LARGE SCALE GENOMIC DNA]</scope>
    <source>
        <strain evidence="8 9">CMPG5300</strain>
    </source>
</reference>
<name>A0AAW3FR02_LACPN</name>
<dbReference type="SUPFAM" id="SSF56349">
    <property type="entry name" value="DNA breaking-rejoining enzymes"/>
    <property type="match status" value="1"/>
</dbReference>
<dbReference type="InterPro" id="IPR050090">
    <property type="entry name" value="Tyrosine_recombinase_XerCD"/>
</dbReference>
<dbReference type="EMBL" id="AXZV01000003">
    <property type="protein sequence ID" value="KGH43858.1"/>
    <property type="molecule type" value="Genomic_DNA"/>
</dbReference>
<dbReference type="AlphaFoldDB" id="A0AAW3FR02"/>
<dbReference type="CDD" id="cd01189">
    <property type="entry name" value="INT_ICEBs1_C_like"/>
    <property type="match status" value="1"/>
</dbReference>
<evidence type="ECO:0000256" key="4">
    <source>
        <dbReference type="ARBA" id="ARBA00023172"/>
    </source>
</evidence>
<dbReference type="PROSITE" id="PS51898">
    <property type="entry name" value="TYR_RECOMBINASE"/>
    <property type="match status" value="1"/>
</dbReference>
<dbReference type="Gene3D" id="1.10.443.10">
    <property type="entry name" value="Intergrase catalytic core"/>
    <property type="match status" value="1"/>
</dbReference>
<sequence>MVSYQKRGNVWQYEISYKDADGKYKKLRKSGFTRKSDAILAASKIQSEHPNLKTAKAGSESLVSYYERWIKTYKQNAVSPITYNKYQNTAKHARKLFGSLKLKELTKLTYQEKLNEFAKTHARRTVSCLHKQLRACILEAMDEHIIASDPTRKAVITGRSLPKMSKTLNYNDWAKLITHLDTDQIDEMTIYLAAVTGMRYGEIVGLTINDLDLQAGIININKTWDYKYKTGFMKTKTSTSNRKVSIDNTTIHRLSHYLSIHHFEQDQPILMDKNHHVLVSAEINNALTAKLRVLSIPRITFHGLRHTHASILLYRGVSVLSVSRRLGHSNITTTQSTYLHIIKELESQDKNKIISILNDTLK</sequence>
<proteinExistence type="inferred from homology"/>
<evidence type="ECO:0000313" key="9">
    <source>
        <dbReference type="Proteomes" id="UP000029801"/>
    </source>
</evidence>
<dbReference type="InterPro" id="IPR013762">
    <property type="entry name" value="Integrase-like_cat_sf"/>
</dbReference>
<dbReference type="Pfam" id="PF14657">
    <property type="entry name" value="Arm-DNA-bind_4"/>
    <property type="match status" value="1"/>
</dbReference>
<dbReference type="GO" id="GO:0006310">
    <property type="term" value="P:DNA recombination"/>
    <property type="evidence" value="ECO:0007669"/>
    <property type="project" value="UniProtKB-KW"/>
</dbReference>
<accession>A0AAW3FR02</accession>
<dbReference type="InterPro" id="IPR010998">
    <property type="entry name" value="Integrase_recombinase_N"/>
</dbReference>
<keyword evidence="3 5" id="KW-0238">DNA-binding</keyword>
<dbReference type="InterPro" id="IPR004107">
    <property type="entry name" value="Integrase_SAM-like_N"/>
</dbReference>
<dbReference type="Gene3D" id="1.10.150.130">
    <property type="match status" value="1"/>
</dbReference>
<dbReference type="Proteomes" id="UP000029801">
    <property type="component" value="Chromosome"/>
</dbReference>
<evidence type="ECO:0000313" key="8">
    <source>
        <dbReference type="EMBL" id="KGH43858.1"/>
    </source>
</evidence>
<comment type="caution">
    <text evidence="8">The sequence shown here is derived from an EMBL/GenBank/DDBJ whole genome shotgun (WGS) entry which is preliminary data.</text>
</comment>
<dbReference type="PANTHER" id="PTHR30349:SF64">
    <property type="entry name" value="PROPHAGE INTEGRASE INTD-RELATED"/>
    <property type="match status" value="1"/>
</dbReference>
<dbReference type="PANTHER" id="PTHR30349">
    <property type="entry name" value="PHAGE INTEGRASE-RELATED"/>
    <property type="match status" value="1"/>
</dbReference>
<gene>
    <name evidence="8" type="ORF">CMPG5300_0724</name>
</gene>
<evidence type="ECO:0000259" key="6">
    <source>
        <dbReference type="PROSITE" id="PS51898"/>
    </source>
</evidence>
<organism evidence="8 9">
    <name type="scientific">Lactiplantibacillus plantarum CMPG5300</name>
    <dbReference type="NCBI Taxonomy" id="1304889"/>
    <lineage>
        <taxon>Bacteria</taxon>
        <taxon>Bacillati</taxon>
        <taxon>Bacillota</taxon>
        <taxon>Bacilli</taxon>
        <taxon>Lactobacillales</taxon>
        <taxon>Lactobacillaceae</taxon>
        <taxon>Lactiplantibacillus</taxon>
    </lineage>
</organism>
<dbReference type="GO" id="GO:0015074">
    <property type="term" value="P:DNA integration"/>
    <property type="evidence" value="ECO:0007669"/>
    <property type="project" value="UniProtKB-KW"/>
</dbReference>
<evidence type="ECO:0000256" key="1">
    <source>
        <dbReference type="ARBA" id="ARBA00008857"/>
    </source>
</evidence>
<evidence type="ECO:0000259" key="7">
    <source>
        <dbReference type="PROSITE" id="PS51900"/>
    </source>
</evidence>
<keyword evidence="4" id="KW-0233">DNA recombination</keyword>
<dbReference type="PROSITE" id="PS51900">
    <property type="entry name" value="CB"/>
    <property type="match status" value="1"/>
</dbReference>
<dbReference type="RefSeq" id="WP_047672910.1">
    <property type="nucleotide sequence ID" value="NZ_CM002918.1"/>
</dbReference>
<dbReference type="InterPro" id="IPR028259">
    <property type="entry name" value="AP2-like_int_N"/>
</dbReference>
<dbReference type="InterPro" id="IPR011010">
    <property type="entry name" value="DNA_brk_join_enz"/>
</dbReference>
<protein>
    <submittedName>
        <fullName evidence="8">Phage integrase</fullName>
    </submittedName>
</protein>
<keyword evidence="2" id="KW-0229">DNA integration</keyword>